<evidence type="ECO:0000256" key="1">
    <source>
        <dbReference type="ARBA" id="ARBA00039908"/>
    </source>
</evidence>
<evidence type="ECO:0000313" key="7">
    <source>
        <dbReference type="RefSeq" id="XP_020639214.2"/>
    </source>
</evidence>
<dbReference type="PANTHER" id="PTHR16231">
    <property type="entry name" value="COMM DOMAIN-CONTAINING PROTEIN 4-8 FAMILY MEMBER"/>
    <property type="match status" value="1"/>
</dbReference>
<comment type="similarity">
    <text evidence="3">Belongs to the COMM domain-containing protein 6 family.</text>
</comment>
<evidence type="ECO:0000256" key="2">
    <source>
        <dbReference type="ARBA" id="ARBA00093393"/>
    </source>
</evidence>
<comment type="function">
    <text evidence="2">Scaffold protein in the commander complex that is essential for endosomal recycling of transmembrane cargos; the commander complex is composed of the CCC subcomplex and the retriever subcomplex. May modulate activity of cullin-RING E3 ubiquitin ligase (CRL) complexes. Down-regulates activation of NF-kappa-B. Inhibits TNF-induced NFKB1 activation.</text>
</comment>
<dbReference type="Pfam" id="PF21672">
    <property type="entry name" value="COMM_HN"/>
    <property type="match status" value="1"/>
</dbReference>
<reference evidence="7" key="1">
    <citation type="submission" date="2025-08" db="UniProtKB">
        <authorList>
            <consortium name="RefSeq"/>
        </authorList>
    </citation>
    <scope>IDENTIFICATION</scope>
</reference>
<dbReference type="GeneID" id="110073872"/>
<dbReference type="InterPro" id="IPR047155">
    <property type="entry name" value="COMMD4/6/7/8"/>
</dbReference>
<evidence type="ECO:0000313" key="6">
    <source>
        <dbReference type="Proteomes" id="UP001652642"/>
    </source>
</evidence>
<dbReference type="CTD" id="170622"/>
<organism evidence="6 7">
    <name type="scientific">Pogona vitticeps</name>
    <name type="common">central bearded dragon</name>
    <dbReference type="NCBI Taxonomy" id="103695"/>
    <lineage>
        <taxon>Eukaryota</taxon>
        <taxon>Metazoa</taxon>
        <taxon>Chordata</taxon>
        <taxon>Craniata</taxon>
        <taxon>Vertebrata</taxon>
        <taxon>Euteleostomi</taxon>
        <taxon>Lepidosauria</taxon>
        <taxon>Squamata</taxon>
        <taxon>Bifurcata</taxon>
        <taxon>Unidentata</taxon>
        <taxon>Episquamata</taxon>
        <taxon>Toxicofera</taxon>
        <taxon>Iguania</taxon>
        <taxon>Acrodonta</taxon>
        <taxon>Agamidae</taxon>
        <taxon>Amphibolurinae</taxon>
        <taxon>Pogona</taxon>
    </lineage>
</organism>
<protein>
    <recommendedName>
        <fullName evidence="1">COMM domain-containing protein 6</fullName>
    </recommendedName>
</protein>
<dbReference type="Proteomes" id="UP001652642">
    <property type="component" value="Chromosome 3"/>
</dbReference>
<dbReference type="PROSITE" id="PS51269">
    <property type="entry name" value="COMM"/>
    <property type="match status" value="1"/>
</dbReference>
<name>A0A6J0SZP4_9SAUR</name>
<dbReference type="Pfam" id="PF07258">
    <property type="entry name" value="COMM_domain"/>
    <property type="match status" value="1"/>
</dbReference>
<dbReference type="KEGG" id="pvt:110073872"/>
<feature type="domain" description="COMM" evidence="5">
    <location>
        <begin position="174"/>
        <end position="241"/>
    </location>
</feature>
<dbReference type="OrthoDB" id="10251827at2759"/>
<dbReference type="AlphaFoldDB" id="A0A6J0SZP4"/>
<evidence type="ECO:0000259" key="5">
    <source>
        <dbReference type="PROSITE" id="PS51269"/>
    </source>
</evidence>
<gene>
    <name evidence="7" type="primary">COMMD6</name>
</gene>
<evidence type="ECO:0000256" key="3">
    <source>
        <dbReference type="ARBA" id="ARBA00093468"/>
    </source>
</evidence>
<dbReference type="GO" id="GO:0051059">
    <property type="term" value="F:NF-kappaB binding"/>
    <property type="evidence" value="ECO:0007669"/>
    <property type="project" value="TreeGrafter"/>
</dbReference>
<dbReference type="PANTHER" id="PTHR16231:SF5">
    <property type="entry name" value="COMM DOMAIN-CONTAINING PROTEIN 6"/>
    <property type="match status" value="1"/>
</dbReference>
<feature type="compositionally biased region" description="Pro residues" evidence="4">
    <location>
        <begin position="13"/>
        <end position="24"/>
    </location>
</feature>
<evidence type="ECO:0000256" key="4">
    <source>
        <dbReference type="SAM" id="MobiDB-lite"/>
    </source>
</evidence>
<keyword evidence="6" id="KW-1185">Reference proteome</keyword>
<sequence length="241" mass="26477">MRKLYFKQLQGSKPPPPGFPPPHPGLLRSPTAWSMSRPHTAQGPEGLYAADFGSTSDIIKRIPQDLFAELCEQVIQYLQCQIPAVNTIELCQRFQAAGIEIVASDLAKVVNAISFIFSTAAKNKLSSEELSTRLGHTVSSLPKQAVQVIRHVWNEQGRAITVAENAKNVVAVGQLIDFQWKLGVTVSSDSCKSLKSPYVTIAVKVADASGHITNKTFEMTVPQFQNFYSKFKEMASVLETV</sequence>
<dbReference type="InterPro" id="IPR017920">
    <property type="entry name" value="COMM"/>
</dbReference>
<dbReference type="InParanoid" id="A0A6J0SZP4"/>
<accession>A0A6J0SZP4</accession>
<proteinExistence type="inferred from homology"/>
<dbReference type="RefSeq" id="XP_020639214.2">
    <property type="nucleotide sequence ID" value="XM_020783555.2"/>
</dbReference>
<feature type="region of interest" description="Disordered" evidence="4">
    <location>
        <begin position="10"/>
        <end position="40"/>
    </location>
</feature>